<evidence type="ECO:0000313" key="2">
    <source>
        <dbReference type="EMBL" id="KAK9729031.1"/>
    </source>
</evidence>
<evidence type="ECO:0000313" key="3">
    <source>
        <dbReference type="Proteomes" id="UP001458880"/>
    </source>
</evidence>
<feature type="region of interest" description="Disordered" evidence="1">
    <location>
        <begin position="154"/>
        <end position="192"/>
    </location>
</feature>
<accession>A0AAW1L6D7</accession>
<gene>
    <name evidence="2" type="ORF">QE152_g16911</name>
</gene>
<dbReference type="EMBL" id="JASPKY010000164">
    <property type="protein sequence ID" value="KAK9729031.1"/>
    <property type="molecule type" value="Genomic_DNA"/>
</dbReference>
<organism evidence="2 3">
    <name type="scientific">Popillia japonica</name>
    <name type="common">Japanese beetle</name>
    <dbReference type="NCBI Taxonomy" id="7064"/>
    <lineage>
        <taxon>Eukaryota</taxon>
        <taxon>Metazoa</taxon>
        <taxon>Ecdysozoa</taxon>
        <taxon>Arthropoda</taxon>
        <taxon>Hexapoda</taxon>
        <taxon>Insecta</taxon>
        <taxon>Pterygota</taxon>
        <taxon>Neoptera</taxon>
        <taxon>Endopterygota</taxon>
        <taxon>Coleoptera</taxon>
        <taxon>Polyphaga</taxon>
        <taxon>Scarabaeiformia</taxon>
        <taxon>Scarabaeidae</taxon>
        <taxon>Rutelinae</taxon>
        <taxon>Popillia</taxon>
    </lineage>
</organism>
<reference evidence="2 3" key="1">
    <citation type="journal article" date="2024" name="BMC Genomics">
        <title>De novo assembly and annotation of Popillia japonica's genome with initial clues to its potential as an invasive pest.</title>
        <authorList>
            <person name="Cucini C."/>
            <person name="Boschi S."/>
            <person name="Funari R."/>
            <person name="Cardaioli E."/>
            <person name="Iannotti N."/>
            <person name="Marturano G."/>
            <person name="Paoli F."/>
            <person name="Bruttini M."/>
            <person name="Carapelli A."/>
            <person name="Frati F."/>
            <person name="Nardi F."/>
        </authorList>
    </citation>
    <scope>NUCLEOTIDE SEQUENCE [LARGE SCALE GENOMIC DNA]</scope>
    <source>
        <strain evidence="2">DMR45628</strain>
    </source>
</reference>
<feature type="compositionally biased region" description="Basic residues" evidence="1">
    <location>
        <begin position="173"/>
        <end position="185"/>
    </location>
</feature>
<name>A0AAW1L6D7_POPJA</name>
<evidence type="ECO:0000256" key="1">
    <source>
        <dbReference type="SAM" id="MobiDB-lite"/>
    </source>
</evidence>
<protein>
    <submittedName>
        <fullName evidence="2">Uncharacterized protein</fullName>
    </submittedName>
</protein>
<keyword evidence="3" id="KW-1185">Reference proteome</keyword>
<proteinExistence type="predicted"/>
<dbReference type="AlphaFoldDB" id="A0AAW1L6D7"/>
<comment type="caution">
    <text evidence="2">The sequence shown here is derived from an EMBL/GenBank/DDBJ whole genome shotgun (WGS) entry which is preliminary data.</text>
</comment>
<dbReference type="Proteomes" id="UP001458880">
    <property type="component" value="Unassembled WGS sequence"/>
</dbReference>
<sequence>MSDISSFYALIRQPASKYEASEHASVYDPSTLCNPEYNHPIYKTQMDCKKSRHGVPLVQPVIGCCKSGKCGDPQVLKNTKYALVRICEFIGFNTYEIMKPYKDKPKNIPTCIAEIFVTLQKEDNYYIPPISQKSTRISFQVPDTSTRSITKVHSVPYSPTLPGDTPINEHPQKTKSKCCAKRKTNRSVSIQQ</sequence>